<comment type="caution">
    <text evidence="1">The sequence shown here is derived from an EMBL/GenBank/DDBJ whole genome shotgun (WGS) entry which is preliminary data.</text>
</comment>
<dbReference type="Proteomes" id="UP001470230">
    <property type="component" value="Unassembled WGS sequence"/>
</dbReference>
<evidence type="ECO:0000313" key="1">
    <source>
        <dbReference type="EMBL" id="KAK8887391.1"/>
    </source>
</evidence>
<reference evidence="1 2" key="1">
    <citation type="submission" date="2024-04" db="EMBL/GenBank/DDBJ databases">
        <title>Tritrichomonas musculus Genome.</title>
        <authorList>
            <person name="Alves-Ferreira E."/>
            <person name="Grigg M."/>
            <person name="Lorenzi H."/>
            <person name="Galac M."/>
        </authorList>
    </citation>
    <scope>NUCLEOTIDE SEQUENCE [LARGE SCALE GENOMIC DNA]</scope>
    <source>
        <strain evidence="1 2">EAF2021</strain>
    </source>
</reference>
<name>A0ABR2K9E0_9EUKA</name>
<gene>
    <name evidence="1" type="ORF">M9Y10_038431</name>
</gene>
<evidence type="ECO:0000313" key="2">
    <source>
        <dbReference type="Proteomes" id="UP001470230"/>
    </source>
</evidence>
<organism evidence="1 2">
    <name type="scientific">Tritrichomonas musculus</name>
    <dbReference type="NCBI Taxonomy" id="1915356"/>
    <lineage>
        <taxon>Eukaryota</taxon>
        <taxon>Metamonada</taxon>
        <taxon>Parabasalia</taxon>
        <taxon>Tritrichomonadida</taxon>
        <taxon>Tritrichomonadidae</taxon>
        <taxon>Tritrichomonas</taxon>
    </lineage>
</organism>
<sequence length="205" mass="24653">MKEFCKRFRVKQHFMKIKKWRHNFSAKRLLNYLPKTSTQQQTKYKKEIDECINAFKVEHRLYNEDQFFIRFFKFPESHPPRIRNTDIKQIGKLFDKNISQKVITSLVSRHQGPDLANNVIRNHIFGNLDLFHRFFYETLLDNQTFLEMVRVATALQFHQSDKDEELLIAQANTLKDRFYEYVARSCKIEQGNTKQKSDKPKEGTE</sequence>
<proteinExistence type="predicted"/>
<accession>A0ABR2K9E0</accession>
<keyword evidence="2" id="KW-1185">Reference proteome</keyword>
<dbReference type="EMBL" id="JAPFFF010000006">
    <property type="protein sequence ID" value="KAK8887391.1"/>
    <property type="molecule type" value="Genomic_DNA"/>
</dbReference>
<protein>
    <submittedName>
        <fullName evidence="1">Uncharacterized protein</fullName>
    </submittedName>
</protein>